<comment type="caution">
    <text evidence="2">The sequence shown here is derived from an EMBL/GenBank/DDBJ whole genome shotgun (WGS) entry which is preliminary data.</text>
</comment>
<gene>
    <name evidence="2" type="ORF">MUN33_01290</name>
</gene>
<evidence type="ECO:0000313" key="2">
    <source>
        <dbReference type="EMBL" id="MCJ7857355.1"/>
    </source>
</evidence>
<evidence type="ECO:0000313" key="3">
    <source>
        <dbReference type="Proteomes" id="UP001139207"/>
    </source>
</evidence>
<evidence type="ECO:0000256" key="1">
    <source>
        <dbReference type="SAM" id="Phobius"/>
    </source>
</evidence>
<feature type="transmembrane region" description="Helical" evidence="1">
    <location>
        <begin position="44"/>
        <end position="66"/>
    </location>
</feature>
<protein>
    <submittedName>
        <fullName evidence="2">Uncharacterized protein</fullName>
    </submittedName>
</protein>
<keyword evidence="1" id="KW-1133">Transmembrane helix</keyword>
<dbReference type="Proteomes" id="UP001139207">
    <property type="component" value="Unassembled WGS sequence"/>
</dbReference>
<feature type="transmembrane region" description="Helical" evidence="1">
    <location>
        <begin position="146"/>
        <end position="170"/>
    </location>
</feature>
<dbReference type="EMBL" id="JALIEA010000007">
    <property type="protein sequence ID" value="MCJ7857355.1"/>
    <property type="molecule type" value="Genomic_DNA"/>
</dbReference>
<accession>A0A9X2B155</accession>
<name>A0A9X2B155_9CORY</name>
<keyword evidence="1" id="KW-0472">Membrane</keyword>
<feature type="transmembrane region" description="Helical" evidence="1">
    <location>
        <begin position="115"/>
        <end position="140"/>
    </location>
</feature>
<dbReference type="RefSeq" id="WP_244803107.1">
    <property type="nucleotide sequence ID" value="NZ_JALIEA010000007.1"/>
</dbReference>
<keyword evidence="1" id="KW-0812">Transmembrane</keyword>
<organism evidence="2 3">
    <name type="scientific">Corynebacterium kalidii</name>
    <dbReference type="NCBI Taxonomy" id="2931982"/>
    <lineage>
        <taxon>Bacteria</taxon>
        <taxon>Bacillati</taxon>
        <taxon>Actinomycetota</taxon>
        <taxon>Actinomycetes</taxon>
        <taxon>Mycobacteriales</taxon>
        <taxon>Corynebacteriaceae</taxon>
        <taxon>Corynebacterium</taxon>
    </lineage>
</organism>
<reference evidence="2" key="1">
    <citation type="submission" date="2022-04" db="EMBL/GenBank/DDBJ databases">
        <title>Corynebacterium kalidii LD5P10.</title>
        <authorList>
            <person name="Sun J.Q."/>
        </authorList>
    </citation>
    <scope>NUCLEOTIDE SEQUENCE</scope>
    <source>
        <strain evidence="2">LD5P10</strain>
    </source>
</reference>
<sequence length="181" mass="20486">MSTDNAVATWAERRTERKAERWAARAEDMSTRLPTWRTERRVRLLIRIYCWSLVAGLATAVTQVFWTPALFAWVPFTLALCVSWTMLRTVINTRDAAPETELDEYESRILRTWQVAAYGWTTAILFTVSMFMIFVAVIAPDSLDRWVYTAGLLCVLGMLSATAVPTIAYATTFGPVPPPNN</sequence>
<keyword evidence="3" id="KW-1185">Reference proteome</keyword>
<proteinExistence type="predicted"/>
<feature type="transmembrane region" description="Helical" evidence="1">
    <location>
        <begin position="72"/>
        <end position="91"/>
    </location>
</feature>
<dbReference type="AlphaFoldDB" id="A0A9X2B155"/>